<dbReference type="RefSeq" id="WP_339159263.1">
    <property type="nucleotide sequence ID" value="NZ_LR743510.1"/>
</dbReference>
<reference evidence="1" key="1">
    <citation type="submission" date="2019-12" db="EMBL/GenBank/DDBJ databases">
        <authorList>
            <person name="Cremers G."/>
        </authorList>
    </citation>
    <scope>NUCLEOTIDE SEQUENCE</scope>
    <source>
        <strain evidence="1">Mbul2</strain>
        <plasmid evidence="1">1</plasmid>
    </source>
</reference>
<dbReference type="Gene3D" id="2.40.10.10">
    <property type="entry name" value="Trypsin-like serine proteases"/>
    <property type="match status" value="2"/>
</dbReference>
<gene>
    <name evidence="1" type="ORF">MBLL_00690</name>
</gene>
<protein>
    <submittedName>
        <fullName evidence="1">Uncharacterized protein</fullName>
    </submittedName>
</protein>
<dbReference type="InterPro" id="IPR043504">
    <property type="entry name" value="Peptidase_S1_PA_chymotrypsin"/>
</dbReference>
<accession>A0A679K063</accession>
<dbReference type="AlphaFoldDB" id="A0A679K063"/>
<name>A0A679K063_9HYPH</name>
<evidence type="ECO:0000313" key="1">
    <source>
        <dbReference type="EMBL" id="CAA2137505.1"/>
    </source>
</evidence>
<dbReference type="SUPFAM" id="SSF50494">
    <property type="entry name" value="Trypsin-like serine proteases"/>
    <property type="match status" value="1"/>
</dbReference>
<organism evidence="1">
    <name type="scientific">Methylobacterium bullatum</name>
    <dbReference type="NCBI Taxonomy" id="570505"/>
    <lineage>
        <taxon>Bacteria</taxon>
        <taxon>Pseudomonadati</taxon>
        <taxon>Pseudomonadota</taxon>
        <taxon>Alphaproteobacteria</taxon>
        <taxon>Hyphomicrobiales</taxon>
        <taxon>Methylobacteriaceae</taxon>
        <taxon>Methylobacterium</taxon>
    </lineage>
</organism>
<dbReference type="EMBL" id="LR743510">
    <property type="protein sequence ID" value="CAA2137505.1"/>
    <property type="molecule type" value="Genomic_DNA"/>
</dbReference>
<geneLocation type="plasmid" evidence="1">
    <name>1</name>
</geneLocation>
<sequence length="340" mass="37664">MMSVEAILARSNHKEVEAFYQIMWDYAHDRETYLKSLEILNDAYIWSANSRNMWTHGHFNLHVLETLVVSHPKCPGGLDVTLLRRILINAISYNLVIERGTSGDSTHWWDANRFAALDKVGVVKNILVNRPEQLVEAYRPAVLSIAVLKDKEEGVGTGLVLAYPTNEGLSSYIVTAKHVVDPKDGITIVEIQDGNGAVQAIDFDGWIHHPTMDISIKPLDHLLERNFRLSPFDAVLSEVITLGYPSVPTTSARYLLAHRGEINAIVASYLNKGKYILISNATSPGNSGGPVIDRTGLVVGMVTEAFEGNMPGGLIKMQAALSSWEVYQFLSEITGMHDWP</sequence>
<dbReference type="InterPro" id="IPR009003">
    <property type="entry name" value="Peptidase_S1_PA"/>
</dbReference>
<proteinExistence type="predicted"/>
<dbReference type="Pfam" id="PF13365">
    <property type="entry name" value="Trypsin_2"/>
    <property type="match status" value="1"/>
</dbReference>
<keyword evidence="1" id="KW-0614">Plasmid</keyword>